<gene>
    <name evidence="4" type="ORF">METZ01_LOCUS292116</name>
</gene>
<accession>A0A382LW50</accession>
<reference evidence="4" key="1">
    <citation type="submission" date="2018-05" db="EMBL/GenBank/DDBJ databases">
        <authorList>
            <person name="Lanie J.A."/>
            <person name="Ng W.-L."/>
            <person name="Kazmierczak K.M."/>
            <person name="Andrzejewski T.M."/>
            <person name="Davidsen T.M."/>
            <person name="Wayne K.J."/>
            <person name="Tettelin H."/>
            <person name="Glass J.I."/>
            <person name="Rusch D."/>
            <person name="Podicherti R."/>
            <person name="Tsui H.-C.T."/>
            <person name="Winkler M.E."/>
        </authorList>
    </citation>
    <scope>NUCLEOTIDE SEQUENCE</scope>
</reference>
<keyword evidence="2" id="KW-0808">Transferase</keyword>
<dbReference type="InterPro" id="IPR001091">
    <property type="entry name" value="RM_Methyltransferase"/>
</dbReference>
<name>A0A382LW50_9ZZZZ</name>
<evidence type="ECO:0000259" key="3">
    <source>
        <dbReference type="Pfam" id="PF01555"/>
    </source>
</evidence>
<dbReference type="GO" id="GO:0008170">
    <property type="term" value="F:N-methyltransferase activity"/>
    <property type="evidence" value="ECO:0007669"/>
    <property type="project" value="InterPro"/>
</dbReference>
<feature type="non-terminal residue" evidence="4">
    <location>
        <position position="1"/>
    </location>
</feature>
<dbReference type="Gene3D" id="3.40.50.150">
    <property type="entry name" value="Vaccinia Virus protein VP39"/>
    <property type="match status" value="1"/>
</dbReference>
<proteinExistence type="predicted"/>
<keyword evidence="1" id="KW-0489">Methyltransferase</keyword>
<dbReference type="GO" id="GO:0003677">
    <property type="term" value="F:DNA binding"/>
    <property type="evidence" value="ECO:0007669"/>
    <property type="project" value="InterPro"/>
</dbReference>
<protein>
    <recommendedName>
        <fullName evidence="3">DNA methylase N-4/N-6 domain-containing protein</fullName>
    </recommendedName>
</protein>
<dbReference type="GO" id="GO:0032259">
    <property type="term" value="P:methylation"/>
    <property type="evidence" value="ECO:0007669"/>
    <property type="project" value="UniProtKB-KW"/>
</dbReference>
<organism evidence="4">
    <name type="scientific">marine metagenome</name>
    <dbReference type="NCBI Taxonomy" id="408172"/>
    <lineage>
        <taxon>unclassified sequences</taxon>
        <taxon>metagenomes</taxon>
        <taxon>ecological metagenomes</taxon>
    </lineage>
</organism>
<evidence type="ECO:0000313" key="4">
    <source>
        <dbReference type="EMBL" id="SVC39262.1"/>
    </source>
</evidence>
<dbReference type="SUPFAM" id="SSF53335">
    <property type="entry name" value="S-adenosyl-L-methionine-dependent methyltransferases"/>
    <property type="match status" value="1"/>
</dbReference>
<dbReference type="AlphaFoldDB" id="A0A382LW50"/>
<dbReference type="InterPro" id="IPR029063">
    <property type="entry name" value="SAM-dependent_MTases_sf"/>
</dbReference>
<dbReference type="EMBL" id="UINC01088758">
    <property type="protein sequence ID" value="SVC39262.1"/>
    <property type="molecule type" value="Genomic_DNA"/>
</dbReference>
<dbReference type="Pfam" id="PF01555">
    <property type="entry name" value="N6_N4_Mtase"/>
    <property type="match status" value="1"/>
</dbReference>
<evidence type="ECO:0000256" key="1">
    <source>
        <dbReference type="ARBA" id="ARBA00022603"/>
    </source>
</evidence>
<evidence type="ECO:0000256" key="2">
    <source>
        <dbReference type="ARBA" id="ARBA00022679"/>
    </source>
</evidence>
<feature type="domain" description="DNA methylase N-4/N-6" evidence="3">
    <location>
        <begin position="47"/>
        <end position="131"/>
    </location>
</feature>
<dbReference type="PRINTS" id="PR00508">
    <property type="entry name" value="S21N4MTFRASE"/>
</dbReference>
<sequence>VSAPSGRYVYFSSKESVVSVSMTKEEFIRDIELFDTFGTKTRIESFHWSCSGRSGTTPKAFNEYWTSAQRQAHSLHEFSYRACFKPQLPEFFISRLTNRGDHVYDPFMGRGTTPIAAFLEHRRPLGNDINPLSVAIVTPRLNPPELNDIIMRLDSLDLEHPVERYPALTTFFHPHTLGQLIALKEYFLARESAGRLDAVDRWIRMVAMNRLTGHSDGFFSVYSLPPNQAVSIKAQRSINKSRNQTPPPKDILPRILRRSKSLLRDWSALSVDRKQRNVDPLLTTQDAR</sequence>
<feature type="non-terminal residue" evidence="4">
    <location>
        <position position="288"/>
    </location>
</feature>
<dbReference type="InterPro" id="IPR002941">
    <property type="entry name" value="DNA_methylase_N4/N6"/>
</dbReference>